<comment type="caution">
    <text evidence="2">The sequence shown here is derived from an EMBL/GenBank/DDBJ whole genome shotgun (WGS) entry which is preliminary data.</text>
</comment>
<proteinExistence type="predicted"/>
<dbReference type="EMBL" id="MFEY01000007">
    <property type="protein sequence ID" value="OGE89982.1"/>
    <property type="molecule type" value="Genomic_DNA"/>
</dbReference>
<feature type="transmembrane region" description="Helical" evidence="1">
    <location>
        <begin position="64"/>
        <end position="83"/>
    </location>
</feature>
<accession>A0A1F5PJY4</accession>
<keyword evidence="1" id="KW-0472">Membrane</keyword>
<evidence type="ECO:0000313" key="3">
    <source>
        <dbReference type="Proteomes" id="UP000177682"/>
    </source>
</evidence>
<keyword evidence="1" id="KW-0812">Transmembrane</keyword>
<protein>
    <submittedName>
        <fullName evidence="2">Uncharacterized protein</fullName>
    </submittedName>
</protein>
<gene>
    <name evidence="2" type="ORF">A3E29_02615</name>
</gene>
<evidence type="ECO:0000256" key="1">
    <source>
        <dbReference type="SAM" id="Phobius"/>
    </source>
</evidence>
<feature type="transmembrane region" description="Helical" evidence="1">
    <location>
        <begin position="6"/>
        <end position="26"/>
    </location>
</feature>
<keyword evidence="1" id="KW-1133">Transmembrane helix</keyword>
<dbReference type="Proteomes" id="UP000177682">
    <property type="component" value="Unassembled WGS sequence"/>
</dbReference>
<evidence type="ECO:0000313" key="2">
    <source>
        <dbReference type="EMBL" id="OGE89982.1"/>
    </source>
</evidence>
<name>A0A1F5PJY4_9BACT</name>
<feature type="transmembrane region" description="Helical" evidence="1">
    <location>
        <begin position="38"/>
        <end position="58"/>
    </location>
</feature>
<reference evidence="2 3" key="1">
    <citation type="journal article" date="2016" name="Nat. Commun.">
        <title>Thousands of microbial genomes shed light on interconnected biogeochemical processes in an aquifer system.</title>
        <authorList>
            <person name="Anantharaman K."/>
            <person name="Brown C.T."/>
            <person name="Hug L.A."/>
            <person name="Sharon I."/>
            <person name="Castelle C.J."/>
            <person name="Probst A.J."/>
            <person name="Thomas B.C."/>
            <person name="Singh A."/>
            <person name="Wilkins M.J."/>
            <person name="Karaoz U."/>
            <person name="Brodie E.L."/>
            <person name="Williams K.H."/>
            <person name="Hubbard S.S."/>
            <person name="Banfield J.F."/>
        </authorList>
    </citation>
    <scope>NUCLEOTIDE SEQUENCE [LARGE SCALE GENOMIC DNA]</scope>
</reference>
<organism evidence="2 3">
    <name type="scientific">Candidatus Doudnabacteria bacterium RIFCSPHIGHO2_12_FULL_48_16</name>
    <dbReference type="NCBI Taxonomy" id="1817838"/>
    <lineage>
        <taxon>Bacteria</taxon>
        <taxon>Candidatus Doudnaibacteriota</taxon>
    </lineage>
</organism>
<sequence length="91" mass="10452">MKKEMLLNWVLPLVLSAVELLMFFGLRGEIGFIDYGKLMIAIFLYPLALFGLLYGGAIFMRRQFIPGALLFIVSFVVLTFNIWKNIFNSLI</sequence>
<dbReference type="AlphaFoldDB" id="A0A1F5PJY4"/>